<reference evidence="1" key="2">
    <citation type="submission" date="2018-05" db="EMBL/GenBank/DDBJ databases">
        <title>OpunRS2 (Oryza punctata Reference Sequence Version 2).</title>
        <authorList>
            <person name="Zhang J."/>
            <person name="Kudrna D."/>
            <person name="Lee S."/>
            <person name="Talag J."/>
            <person name="Welchert J."/>
            <person name="Wing R.A."/>
        </authorList>
    </citation>
    <scope>NUCLEOTIDE SEQUENCE [LARGE SCALE GENOMIC DNA]</scope>
</reference>
<reference evidence="1" key="1">
    <citation type="submission" date="2015-04" db="UniProtKB">
        <authorList>
            <consortium name="EnsemblPlants"/>
        </authorList>
    </citation>
    <scope>IDENTIFICATION</scope>
</reference>
<sequence>MREPKSPTSLRGEVRASHLLLDVPVVVELDYGISLIARKFFVFLVAVERSYEALQLEEEHARSLLTFFLEESGKTYLQAEKKHASPLLSCAEKHPNHLLSCGELFPLVAPVEEELSDEACFQAEKKRANPLLSCVKLLPLVAPMEEHIDEEHLQEEKHSGHLLSCEELFPLVAPTEEEDIDDESL</sequence>
<dbReference type="EnsemblPlants" id="OPUNC09G04320.1">
    <property type="protein sequence ID" value="OPUNC09G04320.1"/>
    <property type="gene ID" value="OPUNC09G04320"/>
</dbReference>
<proteinExistence type="predicted"/>
<dbReference type="HOGENOM" id="CLU_1463525_0_0_1"/>
<dbReference type="AlphaFoldDB" id="A0A0E0LZL8"/>
<evidence type="ECO:0000313" key="2">
    <source>
        <dbReference type="Proteomes" id="UP000026962"/>
    </source>
</evidence>
<organism evidence="1">
    <name type="scientific">Oryza punctata</name>
    <name type="common">Red rice</name>
    <dbReference type="NCBI Taxonomy" id="4537"/>
    <lineage>
        <taxon>Eukaryota</taxon>
        <taxon>Viridiplantae</taxon>
        <taxon>Streptophyta</taxon>
        <taxon>Embryophyta</taxon>
        <taxon>Tracheophyta</taxon>
        <taxon>Spermatophyta</taxon>
        <taxon>Magnoliopsida</taxon>
        <taxon>Liliopsida</taxon>
        <taxon>Poales</taxon>
        <taxon>Poaceae</taxon>
        <taxon>BOP clade</taxon>
        <taxon>Oryzoideae</taxon>
        <taxon>Oryzeae</taxon>
        <taxon>Oryzinae</taxon>
        <taxon>Oryza</taxon>
    </lineage>
</organism>
<dbReference type="Proteomes" id="UP000026962">
    <property type="component" value="Chromosome 9"/>
</dbReference>
<dbReference type="Gramene" id="OPUNC09G04320.1">
    <property type="protein sequence ID" value="OPUNC09G04320.1"/>
    <property type="gene ID" value="OPUNC09G04320"/>
</dbReference>
<name>A0A0E0LZL8_ORYPU</name>
<protein>
    <submittedName>
        <fullName evidence="1">Uncharacterized protein</fullName>
    </submittedName>
</protein>
<keyword evidence="2" id="KW-1185">Reference proteome</keyword>
<evidence type="ECO:0000313" key="1">
    <source>
        <dbReference type="EnsemblPlants" id="OPUNC09G04320.1"/>
    </source>
</evidence>
<accession>A0A0E0LZL8</accession>